<feature type="transmembrane region" description="Helical" evidence="6">
    <location>
        <begin position="369"/>
        <end position="394"/>
    </location>
</feature>
<evidence type="ECO:0000313" key="11">
    <source>
        <dbReference type="EMBL" id="RHM95968.1"/>
    </source>
</evidence>
<dbReference type="InterPro" id="IPR003838">
    <property type="entry name" value="ABC3_permease_C"/>
</dbReference>
<dbReference type="PANTHER" id="PTHR30572:SF18">
    <property type="entry name" value="ABC-TYPE MACROLIDE FAMILY EXPORT SYSTEM PERMEASE COMPONENT 2"/>
    <property type="match status" value="1"/>
</dbReference>
<evidence type="ECO:0000256" key="4">
    <source>
        <dbReference type="ARBA" id="ARBA00022989"/>
    </source>
</evidence>
<keyword evidence="5 6" id="KW-0472">Membrane</keyword>
<dbReference type="Proteomes" id="UP000260862">
    <property type="component" value="Unassembled WGS sequence"/>
</dbReference>
<sequence length="782" mass="89480">MKTYFTFLQRNKLFTFVNVIGLSISLMFLLLITHMVTRQLTVDKDMKDADRTYVLANEIWAGGHILLGDKLQSRYPEIEDWCAVSGSYEQFVRTNDQPVNIQMMFVRENFFRFFNFHLLEGNPETLLANENNIVLTRSCAIKLFGTEHALGKTLIEQAFGDRRCTVSGIIEDIDNSIFPSNIEAFSLHKNVRYVNWSASEENTHLGNAASCIFFLRFHPNVNPNDKADDIARFFKEFFWIYQYDSVKEVLFIPIHEFYFSDTLAAGAILNQYSLKVVLIFLTIGVLILFMAIFNYTSMSIAQTSYRAKEMATRRLLGSSKKSIFWRMIAESFLLTTLAFVIGFLLAKAAEPTAMELLHTRLDIVGDLNPFTLLCYLLLITVLSLLSGFVPATLLSQYNPLDIVKGTFRRKTKTLYLRLLNIVQNGLTIAMLGCAIYLSVQIYRILHAPLGYEYGHVIHYPPMGSDQKLQLFRQEAQKLPFVKRVSFAQGTPIDGGNNDSMYFTSADSTKDLSFQTFVVDSAFIDIFHIQITEDRHAGYNPKNFFVSQSAMKDLRQLGFTDFVRSDRGGYTMNVVGEFKDFQIRSLLMKDPHPLRMQIAPSDSISPWNILVEVRDEQPEAYKKQLDQLYSKIIDGYPFDSEWYDTLVQKIYEDITRMNHLILIFTCAALVISLLGLTAMSIYFIAQRKRDIAVRKVFGSDSRSEMLRLIKFSSASLAVSLLIGLPLMYIGIQQIDKIVTYESSFPWWVPVAAFLIVALISLASVWLISRKTVRENPVLNLKTE</sequence>
<feature type="transmembrane region" description="Helical" evidence="6">
    <location>
        <begin position="414"/>
        <end position="437"/>
    </location>
</feature>
<dbReference type="GO" id="GO:0005886">
    <property type="term" value="C:plasma membrane"/>
    <property type="evidence" value="ECO:0007669"/>
    <property type="project" value="UniProtKB-SubCell"/>
</dbReference>
<comment type="subcellular location">
    <subcellularLocation>
        <location evidence="1">Cell membrane</location>
        <topology evidence="1">Multi-pass membrane protein</topology>
    </subcellularLocation>
</comment>
<feature type="domain" description="ABC3 transporter permease C-terminal" evidence="7">
    <location>
        <begin position="282"/>
        <end position="399"/>
    </location>
</feature>
<dbReference type="InterPro" id="IPR025857">
    <property type="entry name" value="MacB_PCD"/>
</dbReference>
<dbReference type="EMBL" id="QRQK01000018">
    <property type="protein sequence ID" value="RHM95968.1"/>
    <property type="molecule type" value="Genomic_DNA"/>
</dbReference>
<dbReference type="Pfam" id="PF12704">
    <property type="entry name" value="MacB_PCD"/>
    <property type="match status" value="1"/>
</dbReference>
<dbReference type="PANTHER" id="PTHR30572">
    <property type="entry name" value="MEMBRANE COMPONENT OF TRANSPORTER-RELATED"/>
    <property type="match status" value="1"/>
</dbReference>
<proteinExistence type="predicted"/>
<dbReference type="InterPro" id="IPR050250">
    <property type="entry name" value="Macrolide_Exporter_MacB"/>
</dbReference>
<gene>
    <name evidence="10" type="ORF">DWY14_13045</name>
    <name evidence="11" type="ORF">DWZ34_09945</name>
    <name evidence="9" type="ORF">DXD04_15435</name>
</gene>
<evidence type="ECO:0000259" key="8">
    <source>
        <dbReference type="Pfam" id="PF12704"/>
    </source>
</evidence>
<dbReference type="Proteomes" id="UP000285750">
    <property type="component" value="Unassembled WGS sequence"/>
</dbReference>
<dbReference type="RefSeq" id="WP_117674051.1">
    <property type="nucleotide sequence ID" value="NZ_CABOGR010000045.1"/>
</dbReference>
<reference evidence="12 13" key="1">
    <citation type="submission" date="2018-08" db="EMBL/GenBank/DDBJ databases">
        <title>A genome reference for cultivated species of the human gut microbiota.</title>
        <authorList>
            <person name="Zou Y."/>
            <person name="Xue W."/>
            <person name="Luo G."/>
        </authorList>
    </citation>
    <scope>NUCLEOTIDE SEQUENCE [LARGE SCALE GENOMIC DNA]</scope>
    <source>
        <strain evidence="10 14">AF24-16AC</strain>
        <strain evidence="11 13">AF31-28B-AC</strain>
        <strain evidence="9 12">TF10-3AC</strain>
    </source>
</reference>
<evidence type="ECO:0000259" key="7">
    <source>
        <dbReference type="Pfam" id="PF02687"/>
    </source>
</evidence>
<feature type="domain" description="MacB-like periplasmic core" evidence="8">
    <location>
        <begin position="15"/>
        <end position="200"/>
    </location>
</feature>
<keyword evidence="12" id="KW-1185">Reference proteome</keyword>
<feature type="transmembrane region" description="Helical" evidence="6">
    <location>
        <begin position="710"/>
        <end position="730"/>
    </location>
</feature>
<evidence type="ECO:0000313" key="12">
    <source>
        <dbReference type="Proteomes" id="UP000260862"/>
    </source>
</evidence>
<keyword evidence="4 6" id="KW-1133">Transmembrane helix</keyword>
<protein>
    <submittedName>
        <fullName evidence="9">ABC transporter permease</fullName>
    </submittedName>
</protein>
<dbReference type="EMBL" id="QSQT01000045">
    <property type="protein sequence ID" value="RGK51155.1"/>
    <property type="molecule type" value="Genomic_DNA"/>
</dbReference>
<dbReference type="GO" id="GO:0022857">
    <property type="term" value="F:transmembrane transporter activity"/>
    <property type="evidence" value="ECO:0007669"/>
    <property type="project" value="TreeGrafter"/>
</dbReference>
<feature type="transmembrane region" description="Helical" evidence="6">
    <location>
        <begin position="659"/>
        <end position="684"/>
    </location>
</feature>
<feature type="domain" description="ABC3 transporter permease C-terminal" evidence="7">
    <location>
        <begin position="662"/>
        <end position="775"/>
    </location>
</feature>
<comment type="caution">
    <text evidence="9">The sequence shown here is derived from an EMBL/GenBank/DDBJ whole genome shotgun (WGS) entry which is preliminary data.</text>
</comment>
<evidence type="ECO:0000313" key="9">
    <source>
        <dbReference type="EMBL" id="RGK51155.1"/>
    </source>
</evidence>
<keyword evidence="3 6" id="KW-0812">Transmembrane</keyword>
<evidence type="ECO:0000313" key="13">
    <source>
        <dbReference type="Proteomes" id="UP000285109"/>
    </source>
</evidence>
<feature type="transmembrane region" description="Helical" evidence="6">
    <location>
        <begin position="323"/>
        <end position="349"/>
    </location>
</feature>
<dbReference type="Proteomes" id="UP000285109">
    <property type="component" value="Unassembled WGS sequence"/>
</dbReference>
<keyword evidence="2" id="KW-1003">Cell membrane</keyword>
<organism evidence="9 12">
    <name type="scientific">Phocaeicola plebeius</name>
    <dbReference type="NCBI Taxonomy" id="310297"/>
    <lineage>
        <taxon>Bacteria</taxon>
        <taxon>Pseudomonadati</taxon>
        <taxon>Bacteroidota</taxon>
        <taxon>Bacteroidia</taxon>
        <taxon>Bacteroidales</taxon>
        <taxon>Bacteroidaceae</taxon>
        <taxon>Phocaeicola</taxon>
    </lineage>
</organism>
<dbReference type="AlphaFoldDB" id="A0A3E4MNA4"/>
<feature type="transmembrane region" description="Helical" evidence="6">
    <location>
        <begin position="276"/>
        <end position="296"/>
    </location>
</feature>
<evidence type="ECO:0000256" key="3">
    <source>
        <dbReference type="ARBA" id="ARBA00022692"/>
    </source>
</evidence>
<feature type="transmembrane region" description="Helical" evidence="6">
    <location>
        <begin position="745"/>
        <end position="766"/>
    </location>
</feature>
<accession>A0A3E4MNA4</accession>
<evidence type="ECO:0000256" key="5">
    <source>
        <dbReference type="ARBA" id="ARBA00023136"/>
    </source>
</evidence>
<evidence type="ECO:0000256" key="1">
    <source>
        <dbReference type="ARBA" id="ARBA00004651"/>
    </source>
</evidence>
<dbReference type="Pfam" id="PF02687">
    <property type="entry name" value="FtsX"/>
    <property type="match status" value="2"/>
</dbReference>
<evidence type="ECO:0000256" key="6">
    <source>
        <dbReference type="SAM" id="Phobius"/>
    </source>
</evidence>
<feature type="transmembrane region" description="Helical" evidence="6">
    <location>
        <begin position="12"/>
        <end position="36"/>
    </location>
</feature>
<evidence type="ECO:0000313" key="14">
    <source>
        <dbReference type="Proteomes" id="UP000285750"/>
    </source>
</evidence>
<evidence type="ECO:0000313" key="10">
    <source>
        <dbReference type="EMBL" id="RGS04550.1"/>
    </source>
</evidence>
<name>A0A3E4MNA4_9BACT</name>
<evidence type="ECO:0000256" key="2">
    <source>
        <dbReference type="ARBA" id="ARBA00022475"/>
    </source>
</evidence>
<dbReference type="EMBL" id="QRUY01000034">
    <property type="protein sequence ID" value="RGS04550.1"/>
    <property type="molecule type" value="Genomic_DNA"/>
</dbReference>